<name>A0A6I8V1U1_DROPS</name>
<dbReference type="PROSITE" id="PS00284">
    <property type="entry name" value="SERPIN"/>
    <property type="match status" value="1"/>
</dbReference>
<dbReference type="RefSeq" id="XP_002136882.3">
    <property type="nucleotide sequence ID" value="XM_002136846.3"/>
</dbReference>
<reference evidence="6" key="1">
    <citation type="submission" date="2024-06" db="UniProtKB">
        <authorList>
            <consortium name="RefSeq"/>
        </authorList>
    </citation>
    <scope>NUCLEOTIDE SEQUENCE [LARGE SCALE GENOMIC DNA]</scope>
    <source>
        <strain evidence="6">MV2-25</strain>
    </source>
</reference>
<dbReference type="InterPro" id="IPR036186">
    <property type="entry name" value="Serpin_sf"/>
</dbReference>
<feature type="chain" id="PRO_5026196446" evidence="4">
    <location>
        <begin position="24"/>
        <end position="394"/>
    </location>
</feature>
<dbReference type="GO" id="GO:0004867">
    <property type="term" value="F:serine-type endopeptidase inhibitor activity"/>
    <property type="evidence" value="ECO:0007669"/>
    <property type="project" value="UniProtKB-KW"/>
</dbReference>
<dbReference type="InterPro" id="IPR023795">
    <property type="entry name" value="Serpin_CS"/>
</dbReference>
<dbReference type="InterPro" id="IPR023796">
    <property type="entry name" value="Serpin_dom"/>
</dbReference>
<dbReference type="Gene3D" id="2.30.39.10">
    <property type="entry name" value="Alpha-1-antitrypsin, domain 1"/>
    <property type="match status" value="1"/>
</dbReference>
<gene>
    <name evidence="7" type="primary">LOC6896667</name>
</gene>
<dbReference type="KEGG" id="dpo:6896667"/>
<dbReference type="CDD" id="cd19954">
    <property type="entry name" value="serpin42Dd-like_insects"/>
    <property type="match status" value="1"/>
</dbReference>
<comment type="similarity">
    <text evidence="3">Belongs to the serpin family.</text>
</comment>
<keyword evidence="4" id="KW-0732">Signal</keyword>
<dbReference type="InterPro" id="IPR042185">
    <property type="entry name" value="Serpin_sf_2"/>
</dbReference>
<evidence type="ECO:0000256" key="4">
    <source>
        <dbReference type="SAM" id="SignalP"/>
    </source>
</evidence>
<dbReference type="PANTHER" id="PTHR11461">
    <property type="entry name" value="SERINE PROTEASE INHIBITOR, SERPIN"/>
    <property type="match status" value="1"/>
</dbReference>
<feature type="domain" description="Serpin" evidence="5">
    <location>
        <begin position="29"/>
        <end position="393"/>
    </location>
</feature>
<dbReference type="AlphaFoldDB" id="A0A6I8V1U1"/>
<evidence type="ECO:0000256" key="3">
    <source>
        <dbReference type="RuleBase" id="RU000411"/>
    </source>
</evidence>
<sequence length="394" mass="44596">MTGSMAALSLLLLLGSLLTMVQSDTKFASKLFSVLHKTSTVRYVVFSPPSIRSALGLAYLGAEGTTAEELKRALSLEGSDKNDMAQRFAHRLAQEHKQYGDDAQFSYANRIYVAERYRLIQAYQELAGKYFNASAENVNFAESTKIHDDINSWVREQTHKQISFLFRSHKHISSDSAAILTNVVYFKASWLKGFHQFQTKAFGFVSIDGQKHSTYTMFQWEFFRYAELPSLKATALEMPYKGTDIVFLIILPLEVQGLYELEEKLSVLDLNEISSQMRREHVQLQIPKLKLEFDVSLQPVLDQLGIKTMFGPNADLSSLAQGRDIKISDMVHKAYLDLNENGTADASAGAPTSWLLSVLLMERPTKQFIVDHPFFFAIKDKQTIFFLGHVTSPY</sequence>
<dbReference type="InParanoid" id="A0A6I8V1U1"/>
<evidence type="ECO:0000259" key="5">
    <source>
        <dbReference type="SMART" id="SM00093"/>
    </source>
</evidence>
<proteinExistence type="inferred from homology"/>
<accession>A0A6I8V1U1</accession>
<organism evidence="6 7">
    <name type="scientific">Drosophila pseudoobscura pseudoobscura</name>
    <name type="common">Fruit fly</name>
    <dbReference type="NCBI Taxonomy" id="46245"/>
    <lineage>
        <taxon>Eukaryota</taxon>
        <taxon>Metazoa</taxon>
        <taxon>Ecdysozoa</taxon>
        <taxon>Arthropoda</taxon>
        <taxon>Hexapoda</taxon>
        <taxon>Insecta</taxon>
        <taxon>Pterygota</taxon>
        <taxon>Neoptera</taxon>
        <taxon>Endopterygota</taxon>
        <taxon>Diptera</taxon>
        <taxon>Brachycera</taxon>
        <taxon>Muscomorpha</taxon>
        <taxon>Ephydroidea</taxon>
        <taxon>Drosophilidae</taxon>
        <taxon>Drosophila</taxon>
        <taxon>Sophophora</taxon>
    </lineage>
</organism>
<dbReference type="InterPro" id="IPR042178">
    <property type="entry name" value="Serpin_sf_1"/>
</dbReference>
<keyword evidence="1 7" id="KW-0646">Protease inhibitor</keyword>
<evidence type="ECO:0000256" key="1">
    <source>
        <dbReference type="ARBA" id="ARBA00022690"/>
    </source>
</evidence>
<dbReference type="GO" id="GO:0005615">
    <property type="term" value="C:extracellular space"/>
    <property type="evidence" value="ECO:0007669"/>
    <property type="project" value="InterPro"/>
</dbReference>
<evidence type="ECO:0000313" key="7">
    <source>
        <dbReference type="RefSeq" id="XP_002136882.3"/>
    </source>
</evidence>
<protein>
    <submittedName>
        <fullName evidence="7">Serine protease inhibitor 42Dd-like</fullName>
    </submittedName>
</protein>
<dbReference type="Pfam" id="PF00079">
    <property type="entry name" value="Serpin"/>
    <property type="match status" value="1"/>
</dbReference>
<dbReference type="SUPFAM" id="SSF56574">
    <property type="entry name" value="Serpins"/>
    <property type="match status" value="1"/>
</dbReference>
<keyword evidence="2 7" id="KW-0722">Serine protease inhibitor</keyword>
<dbReference type="SMART" id="SM00093">
    <property type="entry name" value="SERPIN"/>
    <property type="match status" value="1"/>
</dbReference>
<evidence type="ECO:0000256" key="2">
    <source>
        <dbReference type="ARBA" id="ARBA00022900"/>
    </source>
</evidence>
<dbReference type="Gene3D" id="3.30.497.10">
    <property type="entry name" value="Antithrombin, subunit I, domain 2"/>
    <property type="match status" value="1"/>
</dbReference>
<dbReference type="Proteomes" id="UP000001819">
    <property type="component" value="Chromosome 2"/>
</dbReference>
<dbReference type="InterPro" id="IPR000215">
    <property type="entry name" value="Serpin_fam"/>
</dbReference>
<evidence type="ECO:0000313" key="6">
    <source>
        <dbReference type="Proteomes" id="UP000001819"/>
    </source>
</evidence>
<reference evidence="7" key="2">
    <citation type="submission" date="2025-08" db="UniProtKB">
        <authorList>
            <consortium name="RefSeq"/>
        </authorList>
    </citation>
    <scope>IDENTIFICATION</scope>
    <source>
        <strain evidence="7">MV-25-SWS-2005</strain>
        <tissue evidence="7">Whole body</tissue>
    </source>
</reference>
<keyword evidence="6" id="KW-1185">Reference proteome</keyword>
<dbReference type="PANTHER" id="PTHR11461:SF372">
    <property type="entry name" value="ACCESSORY GLAND PROTEIN ACP76A-RELATED"/>
    <property type="match status" value="1"/>
</dbReference>
<feature type="signal peptide" evidence="4">
    <location>
        <begin position="1"/>
        <end position="23"/>
    </location>
</feature>